<evidence type="ECO:0000313" key="1">
    <source>
        <dbReference type="EMBL" id="KAK2116501.1"/>
    </source>
</evidence>
<keyword evidence="2" id="KW-1185">Reference proteome</keyword>
<sequence length="57" mass="6327">MGTEQLPPASRAPLTMACREGTIHLKPACIQDPADCLQRRDCPSETSLQPLTMAYRR</sequence>
<proteinExistence type="predicted"/>
<protein>
    <submittedName>
        <fullName evidence="1">Uncharacterized protein</fullName>
    </submittedName>
</protein>
<evidence type="ECO:0000313" key="2">
    <source>
        <dbReference type="Proteomes" id="UP001266305"/>
    </source>
</evidence>
<feature type="non-terminal residue" evidence="1">
    <location>
        <position position="57"/>
    </location>
</feature>
<organism evidence="1 2">
    <name type="scientific">Saguinus oedipus</name>
    <name type="common">Cotton-top tamarin</name>
    <name type="synonym">Oedipomidas oedipus</name>
    <dbReference type="NCBI Taxonomy" id="9490"/>
    <lineage>
        <taxon>Eukaryota</taxon>
        <taxon>Metazoa</taxon>
        <taxon>Chordata</taxon>
        <taxon>Craniata</taxon>
        <taxon>Vertebrata</taxon>
        <taxon>Euteleostomi</taxon>
        <taxon>Mammalia</taxon>
        <taxon>Eutheria</taxon>
        <taxon>Euarchontoglires</taxon>
        <taxon>Primates</taxon>
        <taxon>Haplorrhini</taxon>
        <taxon>Platyrrhini</taxon>
        <taxon>Cebidae</taxon>
        <taxon>Callitrichinae</taxon>
        <taxon>Saguinus</taxon>
    </lineage>
</organism>
<reference evidence="1 2" key="1">
    <citation type="submission" date="2023-05" db="EMBL/GenBank/DDBJ databases">
        <title>B98-5 Cell Line De Novo Hybrid Assembly: An Optical Mapping Approach.</title>
        <authorList>
            <person name="Kananen K."/>
            <person name="Auerbach J.A."/>
            <person name="Kautto E."/>
            <person name="Blachly J.S."/>
        </authorList>
    </citation>
    <scope>NUCLEOTIDE SEQUENCE [LARGE SCALE GENOMIC DNA]</scope>
    <source>
        <strain evidence="1">B95-8</strain>
        <tissue evidence="1">Cell line</tissue>
    </source>
</reference>
<accession>A0ABQ9W4F0</accession>
<gene>
    <name evidence="1" type="ORF">P7K49_003387</name>
</gene>
<dbReference type="EMBL" id="JASSZA010000002">
    <property type="protein sequence ID" value="KAK2116501.1"/>
    <property type="molecule type" value="Genomic_DNA"/>
</dbReference>
<comment type="caution">
    <text evidence="1">The sequence shown here is derived from an EMBL/GenBank/DDBJ whole genome shotgun (WGS) entry which is preliminary data.</text>
</comment>
<name>A0ABQ9W4F0_SAGOE</name>
<dbReference type="Proteomes" id="UP001266305">
    <property type="component" value="Unassembled WGS sequence"/>
</dbReference>